<evidence type="ECO:0000313" key="2">
    <source>
        <dbReference type="EMBL" id="KAK1534913.1"/>
    </source>
</evidence>
<reference evidence="2 3" key="1">
    <citation type="submission" date="2016-10" db="EMBL/GenBank/DDBJ databases">
        <title>The genome sequence of Colletotrichum fioriniae PJ7.</title>
        <authorList>
            <person name="Baroncelli R."/>
        </authorList>
    </citation>
    <scope>NUCLEOTIDE SEQUENCE [LARGE SCALE GENOMIC DNA]</scope>
    <source>
        <strain evidence="2 3">IMI 309622</strain>
    </source>
</reference>
<proteinExistence type="predicted"/>
<sequence>MSLVSPSSSLFYEARLDGDSAATEQPTNEPTITSPGDGRALDEKGRLSHRFAKLLLMNVGMFAGYEVVFRVDVAACPRISATAKHVNNVDGLAQTRPKADGTAMRQQMGFLPKIRSPTFLSQGKIDQPAPELEEMYCSLLKVVLTLYLVKRELGSRLELRERPRFGATEVERVRIRESQD</sequence>
<dbReference type="AlphaFoldDB" id="A0AAI9Z5Q5"/>
<protein>
    <submittedName>
        <fullName evidence="2">Uncharacterized protein</fullName>
    </submittedName>
</protein>
<accession>A0AAI9Z5Q5</accession>
<keyword evidence="3" id="KW-1185">Reference proteome</keyword>
<evidence type="ECO:0000256" key="1">
    <source>
        <dbReference type="SAM" id="MobiDB-lite"/>
    </source>
</evidence>
<dbReference type="Proteomes" id="UP001240678">
    <property type="component" value="Unassembled WGS sequence"/>
</dbReference>
<feature type="region of interest" description="Disordered" evidence="1">
    <location>
        <begin position="19"/>
        <end position="41"/>
    </location>
</feature>
<dbReference type="EMBL" id="MOOE01000003">
    <property type="protein sequence ID" value="KAK1534913.1"/>
    <property type="molecule type" value="Genomic_DNA"/>
</dbReference>
<evidence type="ECO:0000313" key="3">
    <source>
        <dbReference type="Proteomes" id="UP001240678"/>
    </source>
</evidence>
<dbReference type="GeneID" id="85335398"/>
<comment type="caution">
    <text evidence="2">The sequence shown here is derived from an EMBL/GenBank/DDBJ whole genome shotgun (WGS) entry which is preliminary data.</text>
</comment>
<organism evidence="2 3">
    <name type="scientific">Colletotrichum costaricense</name>
    <dbReference type="NCBI Taxonomy" id="1209916"/>
    <lineage>
        <taxon>Eukaryota</taxon>
        <taxon>Fungi</taxon>
        <taxon>Dikarya</taxon>
        <taxon>Ascomycota</taxon>
        <taxon>Pezizomycotina</taxon>
        <taxon>Sordariomycetes</taxon>
        <taxon>Hypocreomycetidae</taxon>
        <taxon>Glomerellales</taxon>
        <taxon>Glomerellaceae</taxon>
        <taxon>Colletotrichum</taxon>
        <taxon>Colletotrichum acutatum species complex</taxon>
    </lineage>
</organism>
<dbReference type="RefSeq" id="XP_060318116.1">
    <property type="nucleotide sequence ID" value="XM_060451851.1"/>
</dbReference>
<gene>
    <name evidence="2" type="ORF">CCOS01_03665</name>
</gene>
<name>A0AAI9Z5Q5_9PEZI</name>
<feature type="compositionally biased region" description="Polar residues" evidence="1">
    <location>
        <begin position="22"/>
        <end position="34"/>
    </location>
</feature>